<dbReference type="InterPro" id="IPR007391">
    <property type="entry name" value="Vancomycin_resist_VanW"/>
</dbReference>
<feature type="compositionally biased region" description="Low complexity" evidence="1">
    <location>
        <begin position="33"/>
        <end position="52"/>
    </location>
</feature>
<evidence type="ECO:0000256" key="1">
    <source>
        <dbReference type="SAM" id="MobiDB-lite"/>
    </source>
</evidence>
<name>A0A1I6JFT8_9FIRM</name>
<feature type="compositionally biased region" description="Basic and acidic residues" evidence="1">
    <location>
        <begin position="1"/>
        <end position="20"/>
    </location>
</feature>
<dbReference type="Pfam" id="PF04294">
    <property type="entry name" value="VanW"/>
    <property type="match status" value="1"/>
</dbReference>
<evidence type="ECO:0000313" key="3">
    <source>
        <dbReference type="EMBL" id="SFR77832.1"/>
    </source>
</evidence>
<organism evidence="3 4">
    <name type="scientific">[Clostridium] aminophilum</name>
    <dbReference type="NCBI Taxonomy" id="1526"/>
    <lineage>
        <taxon>Bacteria</taxon>
        <taxon>Bacillati</taxon>
        <taxon>Bacillota</taxon>
        <taxon>Clostridia</taxon>
        <taxon>Lachnospirales</taxon>
        <taxon>Lachnospiraceae</taxon>
    </lineage>
</organism>
<dbReference type="EMBL" id="FOZC01000007">
    <property type="protein sequence ID" value="SFR77832.1"/>
    <property type="molecule type" value="Genomic_DNA"/>
</dbReference>
<gene>
    <name evidence="3" type="ORF">SAMN02910262_01498</name>
</gene>
<dbReference type="AlphaFoldDB" id="A0A1I6JFT8"/>
<feature type="region of interest" description="Disordered" evidence="1">
    <location>
        <begin position="572"/>
        <end position="679"/>
    </location>
</feature>
<feature type="compositionally biased region" description="Basic and acidic residues" evidence="1">
    <location>
        <begin position="572"/>
        <end position="584"/>
    </location>
</feature>
<feature type="transmembrane region" description="Helical" evidence="2">
    <location>
        <begin position="92"/>
        <end position="112"/>
    </location>
</feature>
<accession>A0A1I6JFT8</accession>
<keyword evidence="2" id="KW-0812">Transmembrane</keyword>
<dbReference type="Proteomes" id="UP000214760">
    <property type="component" value="Unassembled WGS sequence"/>
</dbReference>
<dbReference type="PANTHER" id="PTHR35788">
    <property type="entry name" value="EXPORTED PROTEIN-RELATED"/>
    <property type="match status" value="1"/>
</dbReference>
<dbReference type="InterPro" id="IPR052913">
    <property type="entry name" value="Glycopeptide_resist_protein"/>
</dbReference>
<feature type="region of interest" description="Disordered" evidence="1">
    <location>
        <begin position="1"/>
        <end position="87"/>
    </location>
</feature>
<evidence type="ECO:0000256" key="2">
    <source>
        <dbReference type="SAM" id="Phobius"/>
    </source>
</evidence>
<sequence>MSNYSERRDSSERNYRHAGSEGRAGNGTRRTSNGEARGSRSSGRSSSRNGAGMNHSARNYERRTSGEYYRGTRGGSGRRSGGRKGRRNDRGIFILAGVLAALIIVAIAIAAVKGHGGGETSETSAEETISKEKMAVDVLVDYSAIKGSGDNAVLNLKGLDRETAGKKLKETYSWSMKVLNTNPDLDNFKMPTISRKAEAEKETGADSEGTVYEVEVDDPLANVTIMPEKEQFEVPDVIGEEIDLLLDKIYEEKLGIRINRTTDAALATAEMQSGAETAAQKADYTLELPEFNKLAGEYASQLAVIWEDKPKNGDIASLDKETGKWVFGGFEDGYRFNSDKIAEKLAKAMKDGDYSAEIRADGEVVSGSAASSKDKYKTMATFTTHTTANEVRNKNVKLAAQAIDGTVLRPGEEFSFNTTVGERTEAKGFGAAGAYNNGEVVQEIGGGVCQVSSTLFNAVFRAGLTTTYRRSHTFEPSYVTPGMDATVSWGGPDYRFVNNSDHAIGIRASYSDRTCTVSIYGVPVLEDGEKWSLESKKVKDLPMAEPQEITTGTPTKGTAGSVWEVYKVVTKDGKESSRKLDHTTNYKGHTPTFLKGTGESSSESESAENASGASGESAEPTAPGPGAETASAPAAHSTESEHKSTAAATTEAEAQAQHPAAETTTHAVVQHAGAPTAAN</sequence>
<proteinExistence type="predicted"/>
<feature type="compositionally biased region" description="Low complexity" evidence="1">
    <location>
        <begin position="598"/>
        <end position="619"/>
    </location>
</feature>
<dbReference type="PANTHER" id="PTHR35788:SF1">
    <property type="entry name" value="EXPORTED PROTEIN"/>
    <property type="match status" value="1"/>
</dbReference>
<protein>
    <submittedName>
        <fullName evidence="3">Vancomycin resistance protein YoaR, contains peptidoglycan-binding and VanW domains</fullName>
    </submittedName>
</protein>
<keyword evidence="2" id="KW-1133">Transmembrane helix</keyword>
<evidence type="ECO:0000313" key="4">
    <source>
        <dbReference type="Proteomes" id="UP000214760"/>
    </source>
</evidence>
<keyword evidence="2" id="KW-0472">Membrane</keyword>
<reference evidence="3 4" key="1">
    <citation type="submission" date="2016-10" db="EMBL/GenBank/DDBJ databases">
        <authorList>
            <person name="de Groot N.N."/>
        </authorList>
    </citation>
    <scope>NUCLEOTIDE SEQUENCE [LARGE SCALE GENOMIC DNA]</scope>
    <source>
        <strain evidence="3 4">F</strain>
    </source>
</reference>
<feature type="compositionally biased region" description="Low complexity" evidence="1">
    <location>
        <begin position="645"/>
        <end position="667"/>
    </location>
</feature>
<dbReference type="RefSeq" id="WP_051684658.1">
    <property type="nucleotide sequence ID" value="NZ_FOZC01000007.1"/>
</dbReference>